<feature type="transmembrane region" description="Helical" evidence="3">
    <location>
        <begin position="107"/>
        <end position="124"/>
    </location>
</feature>
<dbReference type="eggNOG" id="ENOG502QPKZ">
    <property type="taxonomic scope" value="Eukaryota"/>
</dbReference>
<dbReference type="PANTHER" id="PTHR31561">
    <property type="entry name" value="3-KETOACYL-COA SYNTHASE"/>
    <property type="match status" value="1"/>
</dbReference>
<comment type="catalytic activity">
    <reaction evidence="2">
        <text>a very-long-chain acyl-CoA + malonyl-CoA + H(+) = a very-long-chain 3-oxoacyl-CoA + CO2 + CoA</text>
        <dbReference type="Rhea" id="RHEA:32727"/>
        <dbReference type="ChEBI" id="CHEBI:15378"/>
        <dbReference type="ChEBI" id="CHEBI:16526"/>
        <dbReference type="ChEBI" id="CHEBI:57287"/>
        <dbReference type="ChEBI" id="CHEBI:57384"/>
        <dbReference type="ChEBI" id="CHEBI:90725"/>
        <dbReference type="ChEBI" id="CHEBI:90736"/>
        <dbReference type="EC" id="2.3.1.199"/>
    </reaction>
</comment>
<dbReference type="InParanoid" id="D7UAW4"/>
<organism evidence="5 6">
    <name type="scientific">Vitis vinifera</name>
    <name type="common">Grape</name>
    <dbReference type="NCBI Taxonomy" id="29760"/>
    <lineage>
        <taxon>Eukaryota</taxon>
        <taxon>Viridiplantae</taxon>
        <taxon>Streptophyta</taxon>
        <taxon>Embryophyta</taxon>
        <taxon>Tracheophyta</taxon>
        <taxon>Spermatophyta</taxon>
        <taxon>Magnoliopsida</taxon>
        <taxon>eudicotyledons</taxon>
        <taxon>Gunneridae</taxon>
        <taxon>Pentapetalae</taxon>
        <taxon>rosids</taxon>
        <taxon>Vitales</taxon>
        <taxon>Vitaceae</taxon>
        <taxon>Viteae</taxon>
        <taxon>Vitis</taxon>
    </lineage>
</organism>
<keyword evidence="1" id="KW-0808">Transferase</keyword>
<dbReference type="GO" id="GO:0016020">
    <property type="term" value="C:membrane"/>
    <property type="evidence" value="ECO:0007669"/>
    <property type="project" value="InterPro"/>
</dbReference>
<name>D7UAW4_VITVI</name>
<evidence type="ECO:0000313" key="6">
    <source>
        <dbReference type="Proteomes" id="UP000009183"/>
    </source>
</evidence>
<reference evidence="6" key="1">
    <citation type="journal article" date="2007" name="Nature">
        <title>The grapevine genome sequence suggests ancestral hexaploidization in major angiosperm phyla.</title>
        <authorList>
            <consortium name="The French-Italian Public Consortium for Grapevine Genome Characterization."/>
            <person name="Jaillon O."/>
            <person name="Aury J.-M."/>
            <person name="Noel B."/>
            <person name="Policriti A."/>
            <person name="Clepet C."/>
            <person name="Casagrande A."/>
            <person name="Choisne N."/>
            <person name="Aubourg S."/>
            <person name="Vitulo N."/>
            <person name="Jubin C."/>
            <person name="Vezzi A."/>
            <person name="Legeai F."/>
            <person name="Hugueney P."/>
            <person name="Dasilva C."/>
            <person name="Horner D."/>
            <person name="Mica E."/>
            <person name="Jublot D."/>
            <person name="Poulain J."/>
            <person name="Bruyere C."/>
            <person name="Billault A."/>
            <person name="Segurens B."/>
            <person name="Gouyvenoux M."/>
            <person name="Ugarte E."/>
            <person name="Cattonaro F."/>
            <person name="Anthouard V."/>
            <person name="Vico V."/>
            <person name="Del Fabbro C."/>
            <person name="Alaux M."/>
            <person name="Di Gaspero G."/>
            <person name="Dumas V."/>
            <person name="Felice N."/>
            <person name="Paillard S."/>
            <person name="Juman I."/>
            <person name="Moroldo M."/>
            <person name="Scalabrin S."/>
            <person name="Canaguier A."/>
            <person name="Le Clainche I."/>
            <person name="Malacrida G."/>
            <person name="Durand E."/>
            <person name="Pesole G."/>
            <person name="Laucou V."/>
            <person name="Chatelet P."/>
            <person name="Merdinoglu D."/>
            <person name="Delledonne M."/>
            <person name="Pezzotti M."/>
            <person name="Lecharny A."/>
            <person name="Scarpelli C."/>
            <person name="Artiguenave F."/>
            <person name="Pe M.E."/>
            <person name="Valle G."/>
            <person name="Morgante M."/>
            <person name="Caboche M."/>
            <person name="Adam-Blondon A.-F."/>
            <person name="Weissenbach J."/>
            <person name="Quetier F."/>
            <person name="Wincker P."/>
        </authorList>
    </citation>
    <scope>NUCLEOTIDE SEQUENCE [LARGE SCALE GENOMIC DNA]</scope>
    <source>
        <strain evidence="6">cv. Pinot noir / PN40024</strain>
    </source>
</reference>
<keyword evidence="3" id="KW-0472">Membrane</keyword>
<protein>
    <recommendedName>
        <fullName evidence="4">FAE domain-containing protein</fullName>
    </recommendedName>
</protein>
<keyword evidence="3" id="KW-1133">Transmembrane helix</keyword>
<dbReference type="Pfam" id="PF08392">
    <property type="entry name" value="FAE1_CUT1_RppA"/>
    <property type="match status" value="1"/>
</dbReference>
<dbReference type="AlphaFoldDB" id="D7UAW4"/>
<evidence type="ECO:0000256" key="3">
    <source>
        <dbReference type="SAM" id="Phobius"/>
    </source>
</evidence>
<dbReference type="Gene3D" id="3.40.47.10">
    <property type="match status" value="1"/>
</dbReference>
<evidence type="ECO:0000259" key="4">
    <source>
        <dbReference type="Pfam" id="PF08392"/>
    </source>
</evidence>
<feature type="domain" description="FAE" evidence="4">
    <location>
        <begin position="132"/>
        <end position="205"/>
    </location>
</feature>
<dbReference type="GO" id="GO:0009922">
    <property type="term" value="F:fatty acid elongase activity"/>
    <property type="evidence" value="ECO:0007669"/>
    <property type="project" value="UniProtKB-EC"/>
</dbReference>
<keyword evidence="3" id="KW-0812">Transmembrane</keyword>
<dbReference type="PaxDb" id="29760-VIT_19s0015g02000.t01"/>
<dbReference type="InterPro" id="IPR012392">
    <property type="entry name" value="3-ktacl-CoA_syn"/>
</dbReference>
<dbReference type="STRING" id="29760.D7UAW4"/>
<accession>D7UAW4</accession>
<proteinExistence type="predicted"/>
<dbReference type="InterPro" id="IPR016039">
    <property type="entry name" value="Thiolase-like"/>
</dbReference>
<gene>
    <name evidence="5" type="ordered locus">VIT_19s0015g02000</name>
</gene>
<dbReference type="HOGENOM" id="CLU_1067181_0_0_1"/>
<evidence type="ECO:0000256" key="2">
    <source>
        <dbReference type="ARBA" id="ARBA00047375"/>
    </source>
</evidence>
<dbReference type="GO" id="GO:0006633">
    <property type="term" value="P:fatty acid biosynthetic process"/>
    <property type="evidence" value="ECO:0007669"/>
    <property type="project" value="InterPro"/>
</dbReference>
<sequence length="261" mass="29863">MASSPIQSSECHHMLRYSSLCNDRLHHETSSFCFPRRLCVLPASRSPPSPIPTVHGPLQTHRRLHQVDAQVPAQNLGVLWLQERNLCALSNALPLPRPSMLAAREEVEYLVLWMLCFLILVLILSTSTFFLSMLIPNCLFRVGGAAILLSNRYRDRRRAKYGLVHVMRTHRGADEKAFSCVYQKQDDVGKMGVSLSKDLMEIVGKDAQNFWRAVEGFREGWGCHLDASRENFFFSLHRLVFNIAFLFSLVFFKKKKINSIV</sequence>
<dbReference type="InterPro" id="IPR013601">
    <property type="entry name" value="FAE1_typ3_polyketide_synth"/>
</dbReference>
<feature type="transmembrane region" description="Helical" evidence="3">
    <location>
        <begin position="232"/>
        <end position="252"/>
    </location>
</feature>
<keyword evidence="6" id="KW-1185">Reference proteome</keyword>
<evidence type="ECO:0000256" key="1">
    <source>
        <dbReference type="ARBA" id="ARBA00023315"/>
    </source>
</evidence>
<dbReference type="Proteomes" id="UP000009183">
    <property type="component" value="Chromosome 19"/>
</dbReference>
<keyword evidence="1" id="KW-0012">Acyltransferase</keyword>
<dbReference type="EMBL" id="FN596747">
    <property type="protein sequence ID" value="CBI39879.3"/>
    <property type="molecule type" value="Genomic_DNA"/>
</dbReference>
<evidence type="ECO:0000313" key="5">
    <source>
        <dbReference type="EMBL" id="CBI39879.3"/>
    </source>
</evidence>